<proteinExistence type="predicted"/>
<dbReference type="InterPro" id="IPR051681">
    <property type="entry name" value="Ser/Thr_Kinases-Pseudokinases"/>
</dbReference>
<dbReference type="InterPro" id="IPR000719">
    <property type="entry name" value="Prot_kinase_dom"/>
</dbReference>
<keyword evidence="3" id="KW-1185">Reference proteome</keyword>
<dbReference type="Proteomes" id="UP000018888">
    <property type="component" value="Unassembled WGS sequence"/>
</dbReference>
<evidence type="ECO:0000313" key="3">
    <source>
        <dbReference type="Proteomes" id="UP000018888"/>
    </source>
</evidence>
<dbReference type="SUPFAM" id="SSF56112">
    <property type="entry name" value="Protein kinase-like (PK-like)"/>
    <property type="match status" value="1"/>
</dbReference>
<dbReference type="Pfam" id="PF07714">
    <property type="entry name" value="PK_Tyr_Ser-Thr"/>
    <property type="match status" value="1"/>
</dbReference>
<accession>A0A2P4QTI6</accession>
<protein>
    <submittedName>
        <fullName evidence="2">Kinase-like domain-containing protein</fullName>
    </submittedName>
</protein>
<dbReference type="InterPro" id="IPR011009">
    <property type="entry name" value="Kinase-like_dom_sf"/>
</dbReference>
<dbReference type="PANTHER" id="PTHR44329:SF6">
    <property type="entry name" value="RECEPTOR-INTERACTING SERINE_THREONINE-PROTEIN KINASE 1"/>
    <property type="match status" value="1"/>
</dbReference>
<dbReference type="PANTHER" id="PTHR44329">
    <property type="entry name" value="SERINE/THREONINE-PROTEIN KINASE TNNI3K-RELATED"/>
    <property type="match status" value="1"/>
</dbReference>
<dbReference type="AlphaFoldDB" id="A0A2P4QTI6"/>
<organism evidence="2 3">
    <name type="scientific">Rhizophagus irregularis (strain DAOM 181602 / DAOM 197198 / MUCL 43194)</name>
    <name type="common">Arbuscular mycorrhizal fungus</name>
    <name type="synonym">Glomus intraradices</name>
    <dbReference type="NCBI Taxonomy" id="747089"/>
    <lineage>
        <taxon>Eukaryota</taxon>
        <taxon>Fungi</taxon>
        <taxon>Fungi incertae sedis</taxon>
        <taxon>Mucoromycota</taxon>
        <taxon>Glomeromycotina</taxon>
        <taxon>Glomeromycetes</taxon>
        <taxon>Glomerales</taxon>
        <taxon>Glomeraceae</taxon>
        <taxon>Rhizophagus</taxon>
    </lineage>
</organism>
<dbReference type="GO" id="GO:0005524">
    <property type="term" value="F:ATP binding"/>
    <property type="evidence" value="ECO:0007669"/>
    <property type="project" value="InterPro"/>
</dbReference>
<dbReference type="InterPro" id="IPR001245">
    <property type="entry name" value="Ser-Thr/Tyr_kinase_cat_dom"/>
</dbReference>
<dbReference type="GO" id="GO:0004674">
    <property type="term" value="F:protein serine/threonine kinase activity"/>
    <property type="evidence" value="ECO:0007669"/>
    <property type="project" value="TreeGrafter"/>
</dbReference>
<sequence>MAYYSSGDLIHYLSNNFYNINWGIKLRLLFYTINGLKEIHKAKIIHRDLHSGNIFIDKFHVYIGDLGISRSATESHNDNEKYGIIPYMAPEILQGQKYTEASDIYSFGMIMWEFMTGRRPFWDEIHDIELIIKICDGLRPPIFTNAPEGYIELMKKCWHSDPAKRPTVVVIFSKIYKMYNDESDIINQTKIIKSSDIGPVTINNPDAIYKSRPLSRMIQSAMSLRSSRSQSIDPFYYYQKNTDKRKFEDDSVEDINDNEQSMKRRKFLENENSDHFTKEIVLDINMSSNEPCDKGYVTKEIDLDINAL</sequence>
<comment type="caution">
    <text evidence="2">The sequence shown here is derived from an EMBL/GenBank/DDBJ whole genome shotgun (WGS) entry which is preliminary data.</text>
</comment>
<feature type="domain" description="Protein kinase" evidence="1">
    <location>
        <begin position="1"/>
        <end position="179"/>
    </location>
</feature>
<evidence type="ECO:0000313" key="2">
    <source>
        <dbReference type="EMBL" id="POG80955.1"/>
    </source>
</evidence>
<dbReference type="EMBL" id="AUPC02000014">
    <property type="protein sequence ID" value="POG80955.1"/>
    <property type="molecule type" value="Genomic_DNA"/>
</dbReference>
<reference evidence="2 3" key="1">
    <citation type="journal article" date="2013" name="Proc. Natl. Acad. Sci. U.S.A.">
        <title>Genome of an arbuscular mycorrhizal fungus provides insight into the oldest plant symbiosis.</title>
        <authorList>
            <person name="Tisserant E."/>
            <person name="Malbreil M."/>
            <person name="Kuo A."/>
            <person name="Kohler A."/>
            <person name="Symeonidi A."/>
            <person name="Balestrini R."/>
            <person name="Charron P."/>
            <person name="Duensing N."/>
            <person name="Frei Dit Frey N."/>
            <person name="Gianinazzi-Pearson V."/>
            <person name="Gilbert L.B."/>
            <person name="Handa Y."/>
            <person name="Herr J.R."/>
            <person name="Hijri M."/>
            <person name="Koul R."/>
            <person name="Kawaguchi M."/>
            <person name="Krajinski F."/>
            <person name="Lammers P.J."/>
            <person name="Masclaux F.G."/>
            <person name="Murat C."/>
            <person name="Morin E."/>
            <person name="Ndikumana S."/>
            <person name="Pagni M."/>
            <person name="Petitpierre D."/>
            <person name="Requena N."/>
            <person name="Rosikiewicz P."/>
            <person name="Riley R."/>
            <person name="Saito K."/>
            <person name="San Clemente H."/>
            <person name="Shapiro H."/>
            <person name="van Tuinen D."/>
            <person name="Becard G."/>
            <person name="Bonfante P."/>
            <person name="Paszkowski U."/>
            <person name="Shachar-Hill Y.Y."/>
            <person name="Tuskan G.A."/>
            <person name="Young P.W."/>
            <person name="Sanders I.R."/>
            <person name="Henrissat B."/>
            <person name="Rensing S.A."/>
            <person name="Grigoriev I.V."/>
            <person name="Corradi N."/>
            <person name="Roux C."/>
            <person name="Martin F."/>
        </authorList>
    </citation>
    <scope>NUCLEOTIDE SEQUENCE [LARGE SCALE GENOMIC DNA]</scope>
    <source>
        <strain evidence="2 3">DAOM 197198</strain>
    </source>
</reference>
<name>A0A2P4QTI6_RHIID</name>
<dbReference type="PROSITE" id="PS50011">
    <property type="entry name" value="PROTEIN_KINASE_DOM"/>
    <property type="match status" value="1"/>
</dbReference>
<reference evidence="2 3" key="2">
    <citation type="journal article" date="2018" name="New Phytol.">
        <title>High intraspecific genome diversity in the model arbuscular mycorrhizal symbiont Rhizophagus irregularis.</title>
        <authorList>
            <person name="Chen E.C.H."/>
            <person name="Morin E."/>
            <person name="Beaudet D."/>
            <person name="Noel J."/>
            <person name="Yildirir G."/>
            <person name="Ndikumana S."/>
            <person name="Charron P."/>
            <person name="St-Onge C."/>
            <person name="Giorgi J."/>
            <person name="Kruger M."/>
            <person name="Marton T."/>
            <person name="Ropars J."/>
            <person name="Grigoriev I.V."/>
            <person name="Hainaut M."/>
            <person name="Henrissat B."/>
            <person name="Roux C."/>
            <person name="Martin F."/>
            <person name="Corradi N."/>
        </authorList>
    </citation>
    <scope>NUCLEOTIDE SEQUENCE [LARGE SCALE GENOMIC DNA]</scope>
    <source>
        <strain evidence="2 3">DAOM 197198</strain>
    </source>
</reference>
<gene>
    <name evidence="2" type="ORF">GLOIN_2v1745113</name>
</gene>
<evidence type="ECO:0000259" key="1">
    <source>
        <dbReference type="PROSITE" id="PS50011"/>
    </source>
</evidence>
<dbReference type="PRINTS" id="PR00109">
    <property type="entry name" value="TYRKINASE"/>
</dbReference>
<dbReference type="VEuPathDB" id="FungiDB:RhiirFUN_004097"/>
<dbReference type="Gene3D" id="1.10.510.10">
    <property type="entry name" value="Transferase(Phosphotransferase) domain 1"/>
    <property type="match status" value="1"/>
</dbReference>